<comment type="caution">
    <text evidence="2">The sequence shown here is derived from an EMBL/GenBank/DDBJ whole genome shotgun (WGS) entry which is preliminary data.</text>
</comment>
<accession>A0A3D8S2X4</accession>
<feature type="region of interest" description="Disordered" evidence="1">
    <location>
        <begin position="184"/>
        <end position="204"/>
    </location>
</feature>
<organism evidence="2 3">
    <name type="scientific">Coleophoma crateriformis</name>
    <dbReference type="NCBI Taxonomy" id="565419"/>
    <lineage>
        <taxon>Eukaryota</taxon>
        <taxon>Fungi</taxon>
        <taxon>Dikarya</taxon>
        <taxon>Ascomycota</taxon>
        <taxon>Pezizomycotina</taxon>
        <taxon>Leotiomycetes</taxon>
        <taxon>Helotiales</taxon>
        <taxon>Dermateaceae</taxon>
        <taxon>Coleophoma</taxon>
    </lineage>
</organism>
<evidence type="ECO:0000313" key="2">
    <source>
        <dbReference type="EMBL" id="RDW80424.1"/>
    </source>
</evidence>
<sequence>MTTSVKTPSNRDNRKRRSADRATSSYGQISLGSPRLKLKRRRVVSNHQRPLSDGYNHDKDHSRDQQTPGDSSSIPEDDNLADHNCQSVQKSTDEIDRKHSNGKKATKQEHKKPGSFVQGFTEPRQHDSSAIQEISAARTRRLKKRPASTSGLDFVIWDEDTGDLSDSLAHLSENKAAAPSRYFRDSNPNSAAMHSTSTTSTRGLAVPMSRRQTTFSDGGLAAKCSLRYNGPLNPKYRQLGRTSRSRPKGLAKIVKPYICV</sequence>
<evidence type="ECO:0000256" key="1">
    <source>
        <dbReference type="SAM" id="MobiDB-lite"/>
    </source>
</evidence>
<dbReference type="OrthoDB" id="10334618at2759"/>
<feature type="compositionally biased region" description="Basic and acidic residues" evidence="1">
    <location>
        <begin position="55"/>
        <end position="64"/>
    </location>
</feature>
<name>A0A3D8S2X4_9HELO</name>
<dbReference type="AlphaFoldDB" id="A0A3D8S2X4"/>
<feature type="compositionally biased region" description="Polar residues" evidence="1">
    <location>
        <begin position="21"/>
        <end position="31"/>
    </location>
</feature>
<keyword evidence="3" id="KW-1185">Reference proteome</keyword>
<dbReference type="EMBL" id="PDLN01000007">
    <property type="protein sequence ID" value="RDW80424.1"/>
    <property type="molecule type" value="Genomic_DNA"/>
</dbReference>
<gene>
    <name evidence="2" type="ORF">BP5796_05122</name>
</gene>
<feature type="compositionally biased region" description="Polar residues" evidence="1">
    <location>
        <begin position="1"/>
        <end position="10"/>
    </location>
</feature>
<evidence type="ECO:0000313" key="3">
    <source>
        <dbReference type="Proteomes" id="UP000256328"/>
    </source>
</evidence>
<dbReference type="Proteomes" id="UP000256328">
    <property type="component" value="Unassembled WGS sequence"/>
</dbReference>
<feature type="compositionally biased region" description="Polar residues" evidence="1">
    <location>
        <begin position="65"/>
        <end position="74"/>
    </location>
</feature>
<protein>
    <submittedName>
        <fullName evidence="2">Uncharacterized protein</fullName>
    </submittedName>
</protein>
<reference evidence="2 3" key="1">
    <citation type="journal article" date="2018" name="IMA Fungus">
        <title>IMA Genome-F 9: Draft genome sequence of Annulohypoxylon stygium, Aspergillus mulundensis, Berkeleyomyces basicola (syn. Thielaviopsis basicola), Ceratocystis smalleyi, two Cercospora beticola strains, Coleophoma cylindrospora, Fusarium fracticaudum, Phialophora cf. hyalina, and Morchella septimelata.</title>
        <authorList>
            <person name="Wingfield B.D."/>
            <person name="Bills G.F."/>
            <person name="Dong Y."/>
            <person name="Huang W."/>
            <person name="Nel W.J."/>
            <person name="Swalarsk-Parry B.S."/>
            <person name="Vaghefi N."/>
            <person name="Wilken P.M."/>
            <person name="An Z."/>
            <person name="de Beer Z.W."/>
            <person name="De Vos L."/>
            <person name="Chen L."/>
            <person name="Duong T.A."/>
            <person name="Gao Y."/>
            <person name="Hammerbacher A."/>
            <person name="Kikkert J.R."/>
            <person name="Li Y."/>
            <person name="Li H."/>
            <person name="Li K."/>
            <person name="Li Q."/>
            <person name="Liu X."/>
            <person name="Ma X."/>
            <person name="Naidoo K."/>
            <person name="Pethybridge S.J."/>
            <person name="Sun J."/>
            <person name="Steenkamp E.T."/>
            <person name="van der Nest M.A."/>
            <person name="van Wyk S."/>
            <person name="Wingfield M.J."/>
            <person name="Xiong C."/>
            <person name="Yue Q."/>
            <person name="Zhang X."/>
        </authorList>
    </citation>
    <scope>NUCLEOTIDE SEQUENCE [LARGE SCALE GENOMIC DNA]</scope>
    <source>
        <strain evidence="2 3">BP5796</strain>
    </source>
</reference>
<feature type="region of interest" description="Disordered" evidence="1">
    <location>
        <begin position="1"/>
        <end position="130"/>
    </location>
</feature>
<proteinExistence type="predicted"/>